<keyword evidence="1" id="KW-0227">DNA damage</keyword>
<dbReference type="GO" id="GO:0009432">
    <property type="term" value="P:SOS response"/>
    <property type="evidence" value="ECO:0007669"/>
    <property type="project" value="UniProtKB-KW"/>
</dbReference>
<keyword evidence="1" id="KW-0742">SOS response</keyword>
<dbReference type="Pfam" id="PF13304">
    <property type="entry name" value="AAA_21"/>
    <property type="match status" value="1"/>
</dbReference>
<dbReference type="InterPro" id="IPR014555">
    <property type="entry name" value="RecF-like"/>
</dbReference>
<gene>
    <name evidence="3" type="ORF">SRL2020028_25410</name>
</gene>
<dbReference type="PIRSF" id="PIRSF029347">
    <property type="entry name" value="RecF"/>
    <property type="match status" value="1"/>
</dbReference>
<dbReference type="Gene3D" id="3.40.50.300">
    <property type="entry name" value="P-loop containing nucleotide triphosphate hydrolases"/>
    <property type="match status" value="2"/>
</dbReference>
<evidence type="ECO:0000313" key="3">
    <source>
        <dbReference type="EMBL" id="GLB83285.1"/>
    </source>
</evidence>
<keyword evidence="3" id="KW-0067">ATP-binding</keyword>
<accession>A0AA37VAA9</accession>
<dbReference type="AlphaFoldDB" id="A0AA37VAA9"/>
<dbReference type="GO" id="GO:0016887">
    <property type="term" value="F:ATP hydrolysis activity"/>
    <property type="evidence" value="ECO:0007669"/>
    <property type="project" value="InterPro"/>
</dbReference>
<evidence type="ECO:0000259" key="2">
    <source>
        <dbReference type="Pfam" id="PF13304"/>
    </source>
</evidence>
<dbReference type="SUPFAM" id="SSF52540">
    <property type="entry name" value="P-loop containing nucleoside triphosphate hydrolases"/>
    <property type="match status" value="1"/>
</dbReference>
<reference evidence="3" key="1">
    <citation type="submission" date="2022-07" db="EMBL/GenBank/DDBJ databases">
        <title>Mycobacterium kiyosense sp. nov., scotochromogenic slow-glowing species isolated from respiratory specimens.</title>
        <authorList>
            <person name="Fukano H."/>
            <person name="Kazumi Y."/>
            <person name="Sakagami N."/>
            <person name="Ato M."/>
            <person name="Mitarai S."/>
            <person name="Hoshino Y."/>
        </authorList>
    </citation>
    <scope>NUCLEOTIDE SEQUENCE</scope>
    <source>
        <strain evidence="3">SRL2020-028</strain>
    </source>
</reference>
<keyword evidence="3" id="KW-0547">Nucleotide-binding</keyword>
<dbReference type="Proteomes" id="UP001165663">
    <property type="component" value="Unassembled WGS sequence"/>
</dbReference>
<organism evidence="3 4">
    <name type="scientific">Mycobacterium kiyosense</name>
    <dbReference type="NCBI Taxonomy" id="2871094"/>
    <lineage>
        <taxon>Bacteria</taxon>
        <taxon>Bacillati</taxon>
        <taxon>Actinomycetota</taxon>
        <taxon>Actinomycetes</taxon>
        <taxon>Mycobacteriales</taxon>
        <taxon>Mycobacteriaceae</taxon>
        <taxon>Mycobacterium</taxon>
    </lineage>
</organism>
<dbReference type="InterPro" id="IPR003959">
    <property type="entry name" value="ATPase_AAA_core"/>
</dbReference>
<dbReference type="GO" id="GO:0000731">
    <property type="term" value="P:DNA synthesis involved in DNA repair"/>
    <property type="evidence" value="ECO:0007669"/>
    <property type="project" value="TreeGrafter"/>
</dbReference>
<dbReference type="GO" id="GO:0006302">
    <property type="term" value="P:double-strand break repair"/>
    <property type="evidence" value="ECO:0007669"/>
    <property type="project" value="TreeGrafter"/>
</dbReference>
<dbReference type="PANTHER" id="PTHR32182">
    <property type="entry name" value="DNA REPLICATION AND REPAIR PROTEIN RECF"/>
    <property type="match status" value="1"/>
</dbReference>
<dbReference type="FunFam" id="3.40.50.300:FF:002708">
    <property type="entry name" value="FeS assembly ATPase SufC"/>
    <property type="match status" value="1"/>
</dbReference>
<evidence type="ECO:0000256" key="1">
    <source>
        <dbReference type="ARBA" id="ARBA00023236"/>
    </source>
</evidence>
<evidence type="ECO:0000313" key="4">
    <source>
        <dbReference type="Proteomes" id="UP001165663"/>
    </source>
</evidence>
<comment type="caution">
    <text evidence="3">The sequence shown here is derived from an EMBL/GenBank/DDBJ whole genome shotgun (WGS) entry which is preliminary data.</text>
</comment>
<dbReference type="PANTHER" id="PTHR32182:SF25">
    <property type="entry name" value="SLR1056 PROTEIN"/>
    <property type="match status" value="1"/>
</dbReference>
<proteinExistence type="predicted"/>
<feature type="domain" description="ATPase AAA-type core" evidence="2">
    <location>
        <begin position="33"/>
        <end position="358"/>
    </location>
</feature>
<sequence>MSERTARVAFMLQTIAVRGYRSLREVVIPLGRLAVVTGANGTGKSSVYRALRLLADCGRGEVIGSLAREGGLQSALWAGPEQLGGARREGKTQGTVRTRPISLELGFAADDFGYLTDLGIPQMAGQGTVFAHDPEIKREVLFAGPVLRRGTVLVQRTREFAEVSSDSGSGFDELTRSLPSYRSVLTEYAHPQALPELAAVRGRLRGWRFYDGFRVDAKAPARQRQVGTRTPVLSDDGRDLAAAIQTIIEAGFDDLNRAVADAFDGATIAVDVDDGLFDLQLRQPGMLRPLRAAELSDGTLRFLLWAAALLSPQSPSLMVLNEPETSLHPSLVAPLASLIRVAAKQTQVVVVTHSNVLLQNLEDDETARIELYKDFGETRIAGQTPVTTPPWDWGKR</sequence>
<dbReference type="InterPro" id="IPR027417">
    <property type="entry name" value="P-loop_NTPase"/>
</dbReference>
<dbReference type="GO" id="GO:0005524">
    <property type="term" value="F:ATP binding"/>
    <property type="evidence" value="ECO:0007669"/>
    <property type="project" value="UniProtKB-KW"/>
</dbReference>
<name>A0AA37VAA9_9MYCO</name>
<protein>
    <submittedName>
        <fullName evidence="3">ATP-binding protein</fullName>
    </submittedName>
</protein>
<dbReference type="EMBL" id="BRXE01000023">
    <property type="protein sequence ID" value="GLB83285.1"/>
    <property type="molecule type" value="Genomic_DNA"/>
</dbReference>